<proteinExistence type="predicted"/>
<evidence type="ECO:0000313" key="3">
    <source>
        <dbReference type="Proteomes" id="UP000467124"/>
    </source>
</evidence>
<sequence length="97" mass="10503">MTHTNPIPLPRLTEAHIPDVAHMAPRLVDTLPGELRLDIDIVGTGGDRLVLDMSGPLEEVRAQLDTLRGALAQASTVLEAREFMVREFGADAHGGLR</sequence>
<dbReference type="AlphaFoldDB" id="A0A7K2ILR8"/>
<dbReference type="Proteomes" id="UP000467124">
    <property type="component" value="Unassembled WGS sequence"/>
</dbReference>
<evidence type="ECO:0000313" key="2">
    <source>
        <dbReference type="EMBL" id="MYR30777.1"/>
    </source>
</evidence>
<name>A0A7K2ILR8_9ACTN</name>
<gene>
    <name evidence="1" type="ORF">GTW20_00105</name>
    <name evidence="2" type="ORF">GTW20_00480</name>
</gene>
<reference evidence="2 3" key="1">
    <citation type="journal article" date="2019" name="Nat. Commun.">
        <title>The antimicrobial potential of Streptomyces from insect microbiomes.</title>
        <authorList>
            <person name="Chevrette M.G."/>
            <person name="Carlson C.M."/>
            <person name="Ortega H.E."/>
            <person name="Thomas C."/>
            <person name="Ananiev G.E."/>
            <person name="Barns K.J."/>
            <person name="Book A.J."/>
            <person name="Cagnazzo J."/>
            <person name="Carlos C."/>
            <person name="Flanigan W."/>
            <person name="Grubbs K.J."/>
            <person name="Horn H.A."/>
            <person name="Hoffmann F.M."/>
            <person name="Klassen J.L."/>
            <person name="Knack J.J."/>
            <person name="Lewin G.R."/>
            <person name="McDonald B.R."/>
            <person name="Muller L."/>
            <person name="Melo W.G.P."/>
            <person name="Pinto-Tomas A.A."/>
            <person name="Schmitz A."/>
            <person name="Wendt-Pienkowski E."/>
            <person name="Wildman S."/>
            <person name="Zhao M."/>
            <person name="Zhang F."/>
            <person name="Bugni T.S."/>
            <person name="Andes D.R."/>
            <person name="Pupo M.T."/>
            <person name="Currie C.R."/>
        </authorList>
    </citation>
    <scope>NUCLEOTIDE SEQUENCE [LARGE SCALE GENOMIC DNA]</scope>
    <source>
        <strain evidence="2 3">SID5840</strain>
    </source>
</reference>
<dbReference type="EMBL" id="WWHY01000001">
    <property type="protein sequence ID" value="MYR30777.1"/>
    <property type="molecule type" value="Genomic_DNA"/>
</dbReference>
<evidence type="ECO:0000313" key="1">
    <source>
        <dbReference type="EMBL" id="MYR30705.1"/>
    </source>
</evidence>
<accession>A0A7K2ILR8</accession>
<organism evidence="2 3">
    <name type="scientific">Nocardiopsis alba</name>
    <dbReference type="NCBI Taxonomy" id="53437"/>
    <lineage>
        <taxon>Bacteria</taxon>
        <taxon>Bacillati</taxon>
        <taxon>Actinomycetota</taxon>
        <taxon>Actinomycetes</taxon>
        <taxon>Streptosporangiales</taxon>
        <taxon>Nocardiopsidaceae</taxon>
        <taxon>Nocardiopsis</taxon>
    </lineage>
</organism>
<dbReference type="EMBL" id="WWHY01000001">
    <property type="protein sequence ID" value="MYR30705.1"/>
    <property type="molecule type" value="Genomic_DNA"/>
</dbReference>
<protein>
    <submittedName>
        <fullName evidence="2">Uncharacterized protein</fullName>
    </submittedName>
</protein>
<dbReference type="RefSeq" id="WP_161109881.1">
    <property type="nucleotide sequence ID" value="NZ_JBHXVI010000018.1"/>
</dbReference>
<comment type="caution">
    <text evidence="2">The sequence shown here is derived from an EMBL/GenBank/DDBJ whole genome shotgun (WGS) entry which is preliminary data.</text>
</comment>